<evidence type="ECO:0000313" key="8">
    <source>
        <dbReference type="EMBL" id="GHC50168.1"/>
    </source>
</evidence>
<comment type="catalytic activity">
    <reaction evidence="1">
        <text>5-hydroxy-2-oxo-4-ureido-2,5-dihydro-1H-imidazole-5-carboxylate + H(+) = (S)-allantoin + CO2</text>
        <dbReference type="Rhea" id="RHEA:26301"/>
        <dbReference type="ChEBI" id="CHEBI:15378"/>
        <dbReference type="ChEBI" id="CHEBI:15678"/>
        <dbReference type="ChEBI" id="CHEBI:16526"/>
        <dbReference type="ChEBI" id="CHEBI:58639"/>
        <dbReference type="EC" id="4.1.1.97"/>
    </reaction>
</comment>
<dbReference type="RefSeq" id="WP_189569227.1">
    <property type="nucleotide sequence ID" value="NZ_BMXI01000005.1"/>
</dbReference>
<evidence type="ECO:0000313" key="9">
    <source>
        <dbReference type="Proteomes" id="UP000644507"/>
    </source>
</evidence>
<organism evidence="8 9">
    <name type="scientific">Roseibacillus persicicus</name>
    <dbReference type="NCBI Taxonomy" id="454148"/>
    <lineage>
        <taxon>Bacteria</taxon>
        <taxon>Pseudomonadati</taxon>
        <taxon>Verrucomicrobiota</taxon>
        <taxon>Verrucomicrobiia</taxon>
        <taxon>Verrucomicrobiales</taxon>
        <taxon>Verrucomicrobiaceae</taxon>
        <taxon>Roseibacillus</taxon>
    </lineage>
</organism>
<evidence type="ECO:0000256" key="3">
    <source>
        <dbReference type="ARBA" id="ARBA00012257"/>
    </source>
</evidence>
<dbReference type="GO" id="GO:0000255">
    <property type="term" value="P:allantoin metabolic process"/>
    <property type="evidence" value="ECO:0007669"/>
    <property type="project" value="InterPro"/>
</dbReference>
<keyword evidence="9" id="KW-1185">Reference proteome</keyword>
<evidence type="ECO:0000256" key="1">
    <source>
        <dbReference type="ARBA" id="ARBA00001163"/>
    </source>
</evidence>
<dbReference type="AlphaFoldDB" id="A0A918WIB4"/>
<dbReference type="PANTHER" id="PTHR43466:SF1">
    <property type="entry name" value="2-OXO-4-HYDROXY-4-CARBOXY-5-UREIDOIMIDAZOLINE DECARBOXYLASE-RELATED"/>
    <property type="match status" value="1"/>
</dbReference>
<dbReference type="GO" id="GO:0019628">
    <property type="term" value="P:urate catabolic process"/>
    <property type="evidence" value="ECO:0007669"/>
    <property type="project" value="TreeGrafter"/>
</dbReference>
<gene>
    <name evidence="8" type="ORF">GCM10007100_15310</name>
</gene>
<dbReference type="PANTHER" id="PTHR43466">
    <property type="entry name" value="2-OXO-4-HYDROXY-4-CARBOXY-5-UREIDOIMIDAZOLINE DECARBOXYLASE-RELATED"/>
    <property type="match status" value="1"/>
</dbReference>
<dbReference type="NCBIfam" id="TIGR03164">
    <property type="entry name" value="UHCUDC"/>
    <property type="match status" value="1"/>
</dbReference>
<keyword evidence="6" id="KW-0456">Lyase</keyword>
<evidence type="ECO:0000256" key="4">
    <source>
        <dbReference type="ARBA" id="ARBA00022631"/>
    </source>
</evidence>
<dbReference type="Proteomes" id="UP000644507">
    <property type="component" value="Unassembled WGS sequence"/>
</dbReference>
<dbReference type="SUPFAM" id="SSF158694">
    <property type="entry name" value="UraD-Like"/>
    <property type="match status" value="1"/>
</dbReference>
<accession>A0A918WIB4</accession>
<evidence type="ECO:0000259" key="7">
    <source>
        <dbReference type="Pfam" id="PF09349"/>
    </source>
</evidence>
<keyword evidence="5" id="KW-0210">Decarboxylase</keyword>
<comment type="caution">
    <text evidence="8">The sequence shown here is derived from an EMBL/GenBank/DDBJ whole genome shotgun (WGS) entry which is preliminary data.</text>
</comment>
<dbReference type="EC" id="4.1.1.97" evidence="3"/>
<dbReference type="Pfam" id="PF09349">
    <property type="entry name" value="OHCU_decarbox"/>
    <property type="match status" value="1"/>
</dbReference>
<evidence type="ECO:0000256" key="6">
    <source>
        <dbReference type="ARBA" id="ARBA00023239"/>
    </source>
</evidence>
<proteinExistence type="predicted"/>
<dbReference type="InterPro" id="IPR036778">
    <property type="entry name" value="OHCU_decarboxylase_sf"/>
</dbReference>
<evidence type="ECO:0000256" key="5">
    <source>
        <dbReference type="ARBA" id="ARBA00022793"/>
    </source>
</evidence>
<evidence type="ECO:0000256" key="2">
    <source>
        <dbReference type="ARBA" id="ARBA00004754"/>
    </source>
</evidence>
<dbReference type="EMBL" id="BMXI01000005">
    <property type="protein sequence ID" value="GHC50168.1"/>
    <property type="molecule type" value="Genomic_DNA"/>
</dbReference>
<dbReference type="InterPro" id="IPR017580">
    <property type="entry name" value="OHCU_decarboxylase-1"/>
</dbReference>
<dbReference type="GO" id="GO:0051997">
    <property type="term" value="F:2-oxo-4-hydroxy-4-carboxy-5-ureidoimidazoline decarboxylase activity"/>
    <property type="evidence" value="ECO:0007669"/>
    <property type="project" value="UniProtKB-EC"/>
</dbReference>
<protein>
    <recommendedName>
        <fullName evidence="3">2-oxo-4-hydroxy-4-carboxy-5-ureidoimidazoline decarboxylase</fullName>
        <ecNumber evidence="3">4.1.1.97</ecNumber>
    </recommendedName>
</protein>
<dbReference type="InterPro" id="IPR018020">
    <property type="entry name" value="OHCU_decarboxylase"/>
</dbReference>
<keyword evidence="4" id="KW-0659">Purine metabolism</keyword>
<dbReference type="Gene3D" id="1.10.3330.10">
    <property type="entry name" value="Oxo-4-hydroxy-4-carboxy-5-ureidoimidazoline decarboxylase"/>
    <property type="match status" value="1"/>
</dbReference>
<name>A0A918WIB4_9BACT</name>
<sequence length="167" mass="18890">MTIASLNQLEREKFLDLLGGIYEHSAWVALEALEKRPFERPSQLAKVFRSIVDASTAEQKRTLLLAHPDLAGKLAVEDKLTAESRNEQAGLGLDRLPQATFERLSALNEAYRSKFGIPFIVCVRLVADVDELLAIFERRLELSPEEEFETALQEVHKIAELRLADLF</sequence>
<feature type="domain" description="Oxo-4-hydroxy-4-carboxy-5-ureidoimidazoline decarboxylase" evidence="7">
    <location>
        <begin position="7"/>
        <end position="164"/>
    </location>
</feature>
<reference evidence="8" key="1">
    <citation type="journal article" date="2014" name="Int. J. Syst. Evol. Microbiol.">
        <title>Complete genome sequence of Corynebacterium casei LMG S-19264T (=DSM 44701T), isolated from a smear-ripened cheese.</title>
        <authorList>
            <consortium name="US DOE Joint Genome Institute (JGI-PGF)"/>
            <person name="Walter F."/>
            <person name="Albersmeier A."/>
            <person name="Kalinowski J."/>
            <person name="Ruckert C."/>
        </authorList>
    </citation>
    <scope>NUCLEOTIDE SEQUENCE</scope>
    <source>
        <strain evidence="8">KCTC 12988</strain>
    </source>
</reference>
<comment type="pathway">
    <text evidence="2">Purine metabolism; urate degradation; (S)-allantoin from urate: step 3/3.</text>
</comment>
<reference evidence="8" key="2">
    <citation type="submission" date="2020-09" db="EMBL/GenBank/DDBJ databases">
        <authorList>
            <person name="Sun Q."/>
            <person name="Kim S."/>
        </authorList>
    </citation>
    <scope>NUCLEOTIDE SEQUENCE</scope>
    <source>
        <strain evidence="8">KCTC 12988</strain>
    </source>
</reference>
<dbReference type="GO" id="GO:0006144">
    <property type="term" value="P:purine nucleobase metabolic process"/>
    <property type="evidence" value="ECO:0007669"/>
    <property type="project" value="UniProtKB-KW"/>
</dbReference>